<name>A0A7U7GER5_9GAMM</name>
<sequence length="222" mass="25379">MPHASRLQFREATAPISDVVTKFGGQPAWLEDRVVPLSRRTGKPMTFIAQVLIPAHWLADDTPRMAYIFMTGAGFDHNAMETWDPNEGETAVVIQTKRANSPACEPYPEMLCCWEERDNPRREVPCEYAVDETPVEETAYVPQEELDRRADSEREPIVESWRGNKIGGSPYWIQYEEFPFDDWRLLLQLEDGAYPFNLNLGTGIGYVFLNAACTEGKLLWQC</sequence>
<dbReference type="AlphaFoldDB" id="A0A7U7GER5"/>
<comment type="caution">
    <text evidence="1">The sequence shown here is derived from an EMBL/GenBank/DDBJ whole genome shotgun (WGS) entry which is preliminary data.</text>
</comment>
<dbReference type="InterPro" id="IPR035948">
    <property type="entry name" value="YwqG-like_sf"/>
</dbReference>
<gene>
    <name evidence="1" type="ORF">BN874_640032</name>
</gene>
<dbReference type="OrthoDB" id="253985at2"/>
<evidence type="ECO:0000313" key="2">
    <source>
        <dbReference type="Proteomes" id="UP000019184"/>
    </source>
</evidence>
<dbReference type="RefSeq" id="WP_034435621.1">
    <property type="nucleotide sequence ID" value="NZ_CBTK010000281.1"/>
</dbReference>
<protein>
    <recommendedName>
        <fullName evidence="3">DUF1963 domain-containing protein</fullName>
    </recommendedName>
</protein>
<accession>A0A7U7GER5</accession>
<evidence type="ECO:0008006" key="3">
    <source>
        <dbReference type="Google" id="ProtNLM"/>
    </source>
</evidence>
<dbReference type="Pfam" id="PF09234">
    <property type="entry name" value="DUF1963"/>
    <property type="match status" value="1"/>
</dbReference>
<dbReference type="Gene3D" id="2.30.320.10">
    <property type="entry name" value="YwqG-like"/>
    <property type="match status" value="1"/>
</dbReference>
<dbReference type="Proteomes" id="UP000019184">
    <property type="component" value="Unassembled WGS sequence"/>
</dbReference>
<organism evidence="1 2">
    <name type="scientific">Candidatus Contendobacter odensis Run_B_J11</name>
    <dbReference type="NCBI Taxonomy" id="1400861"/>
    <lineage>
        <taxon>Bacteria</taxon>
        <taxon>Pseudomonadati</taxon>
        <taxon>Pseudomonadota</taxon>
        <taxon>Gammaproteobacteria</taxon>
        <taxon>Candidatus Competibacteraceae</taxon>
        <taxon>Candidatus Contendibacter</taxon>
    </lineage>
</organism>
<dbReference type="EMBL" id="CBTK010000281">
    <property type="protein sequence ID" value="CDH46914.1"/>
    <property type="molecule type" value="Genomic_DNA"/>
</dbReference>
<keyword evidence="2" id="KW-1185">Reference proteome</keyword>
<dbReference type="SUPFAM" id="SSF103032">
    <property type="entry name" value="Hypothetical protein YwqG"/>
    <property type="match status" value="1"/>
</dbReference>
<reference evidence="1 2" key="1">
    <citation type="journal article" date="2014" name="ISME J.">
        <title>Candidatus Competibacter-lineage genomes retrieved from metagenomes reveal functional metabolic diversity.</title>
        <authorList>
            <person name="McIlroy S.J."/>
            <person name="Albertsen M."/>
            <person name="Andresen E.K."/>
            <person name="Saunders A.M."/>
            <person name="Kristiansen R."/>
            <person name="Stokholm-Bjerregaard M."/>
            <person name="Nielsen K.L."/>
            <person name="Nielsen P.H."/>
        </authorList>
    </citation>
    <scope>NUCLEOTIDE SEQUENCE [LARGE SCALE GENOMIC DNA]</scope>
    <source>
        <strain evidence="1 2">Run_B_J11</strain>
    </source>
</reference>
<proteinExistence type="predicted"/>
<dbReference type="InterPro" id="IPR015315">
    <property type="entry name" value="DUF1963"/>
</dbReference>
<evidence type="ECO:0000313" key="1">
    <source>
        <dbReference type="EMBL" id="CDH46914.1"/>
    </source>
</evidence>